<proteinExistence type="predicted"/>
<sequence>MPTPRTEVAEALGSYAALSQHRPPNHPDVIAARHRLHAARLEREIRRNWPLDDADRQRLIELLGTFSRESEVLERACKPFSLRGPDVTAQ</sequence>
<name>A0A064CPC6_9MYCO</name>
<keyword evidence="2" id="KW-1185">Reference proteome</keyword>
<organism evidence="1 2">
    <name type="scientific">Mycolicibacterium aromaticivorans JS19b1 = JCM 16368</name>
    <dbReference type="NCBI Taxonomy" id="1440774"/>
    <lineage>
        <taxon>Bacteria</taxon>
        <taxon>Bacillati</taxon>
        <taxon>Actinomycetota</taxon>
        <taxon>Actinomycetes</taxon>
        <taxon>Mycobacteriales</taxon>
        <taxon>Mycobacteriaceae</taxon>
        <taxon>Mycolicibacterium</taxon>
    </lineage>
</organism>
<protein>
    <submittedName>
        <fullName evidence="1">Uncharacterized protein</fullName>
    </submittedName>
</protein>
<comment type="caution">
    <text evidence="1">The sequence shown here is derived from an EMBL/GenBank/DDBJ whole genome shotgun (WGS) entry which is preliminary data.</text>
</comment>
<dbReference type="RefSeq" id="WP_036345104.1">
    <property type="nucleotide sequence ID" value="NZ_JALN02000001.1"/>
</dbReference>
<dbReference type="Proteomes" id="UP000022835">
    <property type="component" value="Unassembled WGS sequence"/>
</dbReference>
<evidence type="ECO:0000313" key="2">
    <source>
        <dbReference type="Proteomes" id="UP000022835"/>
    </source>
</evidence>
<evidence type="ECO:0000313" key="1">
    <source>
        <dbReference type="EMBL" id="KDF02201.1"/>
    </source>
</evidence>
<dbReference type="EMBL" id="JALN02000001">
    <property type="protein sequence ID" value="KDF02201.1"/>
    <property type="molecule type" value="Genomic_DNA"/>
</dbReference>
<dbReference type="STRING" id="1440774.Y900_025530"/>
<dbReference type="AlphaFoldDB" id="A0A064CPC6"/>
<reference evidence="1" key="1">
    <citation type="submission" date="2014-05" db="EMBL/GenBank/DDBJ databases">
        <title>Genome sequence of Mycobacterium aromaticivorans strain JS19b1T (= DSM 45407T).</title>
        <authorList>
            <person name="Kwak Y."/>
            <person name="Park G.-S."/>
            <person name="Li Q.X."/>
            <person name="Lee S.-E."/>
            <person name="Shin J.-H."/>
        </authorList>
    </citation>
    <scope>NUCLEOTIDE SEQUENCE [LARGE SCALE GENOMIC DNA]</scope>
    <source>
        <strain evidence="1">JS19b1</strain>
    </source>
</reference>
<accession>A0A064CPC6</accession>
<gene>
    <name evidence="1" type="ORF">Y900_025530</name>
</gene>